<evidence type="ECO:0000313" key="3">
    <source>
        <dbReference type="Proteomes" id="UP000283501"/>
    </source>
</evidence>
<dbReference type="InterPro" id="IPR013324">
    <property type="entry name" value="RNA_pol_sigma_r3/r4-like"/>
</dbReference>
<comment type="caution">
    <text evidence="2">The sequence shown here is derived from an EMBL/GenBank/DDBJ whole genome shotgun (WGS) entry which is preliminary data.</text>
</comment>
<evidence type="ECO:0000259" key="1">
    <source>
        <dbReference type="Pfam" id="PF08281"/>
    </source>
</evidence>
<dbReference type="SUPFAM" id="SSF88659">
    <property type="entry name" value="Sigma3 and sigma4 domains of RNA polymerase sigma factors"/>
    <property type="match status" value="1"/>
</dbReference>
<sequence>MKKINLRDYYPYYTQDMIVEVPDEVADILREYKLAEAAYFLRTYRHKAYFSLDYDINVEHEAMVLVLTPADIFEQKEENARLYEALASLPEKQRNRITSHFLLGMSLSDIAKSEGTGVSSVHEGIQRGLRRLKKILEKMNTDPENYHQK</sequence>
<dbReference type="AlphaFoldDB" id="A0A414M4E3"/>
<dbReference type="GO" id="GO:0016987">
    <property type="term" value="F:sigma factor activity"/>
    <property type="evidence" value="ECO:0007669"/>
    <property type="project" value="InterPro"/>
</dbReference>
<dbReference type="Pfam" id="PF08281">
    <property type="entry name" value="Sigma70_r4_2"/>
    <property type="match status" value="1"/>
</dbReference>
<dbReference type="GO" id="GO:0003677">
    <property type="term" value="F:DNA binding"/>
    <property type="evidence" value="ECO:0007669"/>
    <property type="project" value="InterPro"/>
</dbReference>
<dbReference type="InterPro" id="IPR013249">
    <property type="entry name" value="RNA_pol_sigma70_r4_t2"/>
</dbReference>
<name>A0A414M4E3_9FIRM</name>
<dbReference type="NCBIfam" id="TIGR02937">
    <property type="entry name" value="sigma70-ECF"/>
    <property type="match status" value="1"/>
</dbReference>
<dbReference type="Proteomes" id="UP000283501">
    <property type="component" value="Unassembled WGS sequence"/>
</dbReference>
<dbReference type="EMBL" id="QSKY01000010">
    <property type="protein sequence ID" value="RHF04090.1"/>
    <property type="molecule type" value="Genomic_DNA"/>
</dbReference>
<dbReference type="InterPro" id="IPR014284">
    <property type="entry name" value="RNA_pol_sigma-70_dom"/>
</dbReference>
<feature type="domain" description="RNA polymerase sigma factor 70 region 4 type 2" evidence="1">
    <location>
        <begin position="81"/>
        <end position="132"/>
    </location>
</feature>
<dbReference type="RefSeq" id="WP_064786723.1">
    <property type="nucleotide sequence ID" value="NZ_QSKY01000010.1"/>
</dbReference>
<gene>
    <name evidence="2" type="ORF">DW703_08435</name>
</gene>
<proteinExistence type="predicted"/>
<dbReference type="GO" id="GO:0006352">
    <property type="term" value="P:DNA-templated transcription initiation"/>
    <property type="evidence" value="ECO:0007669"/>
    <property type="project" value="InterPro"/>
</dbReference>
<reference evidence="2 3" key="1">
    <citation type="submission" date="2018-08" db="EMBL/GenBank/DDBJ databases">
        <title>A genome reference for cultivated species of the human gut microbiota.</title>
        <authorList>
            <person name="Zou Y."/>
            <person name="Xue W."/>
            <person name="Luo G."/>
        </authorList>
    </citation>
    <scope>NUCLEOTIDE SEQUENCE [LARGE SCALE GENOMIC DNA]</scope>
    <source>
        <strain evidence="2 3">AM26-2LB</strain>
    </source>
</reference>
<protein>
    <submittedName>
        <fullName evidence="2">Sigma-70 family RNA polymerase sigma factor</fullName>
    </submittedName>
</protein>
<accession>A0A414M4E3</accession>
<dbReference type="Gene3D" id="1.10.10.10">
    <property type="entry name" value="Winged helix-like DNA-binding domain superfamily/Winged helix DNA-binding domain"/>
    <property type="match status" value="1"/>
</dbReference>
<evidence type="ECO:0000313" key="2">
    <source>
        <dbReference type="EMBL" id="RHF04090.1"/>
    </source>
</evidence>
<organism evidence="2 3">
    <name type="scientific">Agathobacter rectalis</name>
    <dbReference type="NCBI Taxonomy" id="39491"/>
    <lineage>
        <taxon>Bacteria</taxon>
        <taxon>Bacillati</taxon>
        <taxon>Bacillota</taxon>
        <taxon>Clostridia</taxon>
        <taxon>Lachnospirales</taxon>
        <taxon>Lachnospiraceae</taxon>
        <taxon>Agathobacter</taxon>
    </lineage>
</organism>
<dbReference type="InterPro" id="IPR036388">
    <property type="entry name" value="WH-like_DNA-bd_sf"/>
</dbReference>